<name>A0A2A6C5N6_PRIPA</name>
<proteinExistence type="predicted"/>
<gene>
    <name evidence="1" type="primary">WBGene00273204</name>
</gene>
<reference evidence="1" key="2">
    <citation type="submission" date="2022-06" db="UniProtKB">
        <authorList>
            <consortium name="EnsemblMetazoa"/>
        </authorList>
    </citation>
    <scope>IDENTIFICATION</scope>
    <source>
        <strain evidence="1">PS312</strain>
    </source>
</reference>
<evidence type="ECO:0000313" key="2">
    <source>
        <dbReference type="Proteomes" id="UP000005239"/>
    </source>
</evidence>
<reference evidence="2" key="1">
    <citation type="journal article" date="2008" name="Nat. Genet.">
        <title>The Pristionchus pacificus genome provides a unique perspective on nematode lifestyle and parasitism.</title>
        <authorList>
            <person name="Dieterich C."/>
            <person name="Clifton S.W."/>
            <person name="Schuster L.N."/>
            <person name="Chinwalla A."/>
            <person name="Delehaunty K."/>
            <person name="Dinkelacker I."/>
            <person name="Fulton L."/>
            <person name="Fulton R."/>
            <person name="Godfrey J."/>
            <person name="Minx P."/>
            <person name="Mitreva M."/>
            <person name="Roeseler W."/>
            <person name="Tian H."/>
            <person name="Witte H."/>
            <person name="Yang S.P."/>
            <person name="Wilson R.K."/>
            <person name="Sommer R.J."/>
        </authorList>
    </citation>
    <scope>NUCLEOTIDE SEQUENCE [LARGE SCALE GENOMIC DNA]</scope>
    <source>
        <strain evidence="2">PS312</strain>
    </source>
</reference>
<dbReference type="AlphaFoldDB" id="A0A2A6C5N6"/>
<accession>A0A2A6C5N6</accession>
<sequence length="91" mass="9813">MSPFLLPLFFSILLTAEAEWTCPGHPDLTEDLLTRVCPEQDRGIRACCSAHDSCSSCSKADLCSCLLHATEDSGCTGHVQVGVCENELGIR</sequence>
<dbReference type="EnsemblMetazoa" id="PPA34835.1">
    <property type="protein sequence ID" value="PPA34835.1"/>
    <property type="gene ID" value="WBGene00273204"/>
</dbReference>
<accession>A0A8R1YNS6</accession>
<dbReference type="Proteomes" id="UP000005239">
    <property type="component" value="Unassembled WGS sequence"/>
</dbReference>
<protein>
    <submittedName>
        <fullName evidence="1">Uncharacterized protein</fullName>
    </submittedName>
</protein>
<organism evidence="1 2">
    <name type="scientific">Pristionchus pacificus</name>
    <name type="common">Parasitic nematode worm</name>
    <dbReference type="NCBI Taxonomy" id="54126"/>
    <lineage>
        <taxon>Eukaryota</taxon>
        <taxon>Metazoa</taxon>
        <taxon>Ecdysozoa</taxon>
        <taxon>Nematoda</taxon>
        <taxon>Chromadorea</taxon>
        <taxon>Rhabditida</taxon>
        <taxon>Rhabditina</taxon>
        <taxon>Diplogasteromorpha</taxon>
        <taxon>Diplogasteroidea</taxon>
        <taxon>Neodiplogasteridae</taxon>
        <taxon>Pristionchus</taxon>
    </lineage>
</organism>
<evidence type="ECO:0000313" key="1">
    <source>
        <dbReference type="EnsemblMetazoa" id="PPA34835.1"/>
    </source>
</evidence>
<keyword evidence="2" id="KW-1185">Reference proteome</keyword>